<dbReference type="InterPro" id="IPR050469">
    <property type="entry name" value="Diguanylate_Cyclase"/>
</dbReference>
<dbReference type="AlphaFoldDB" id="A0A369LWZ1"/>
<dbReference type="GO" id="GO:1902201">
    <property type="term" value="P:negative regulation of bacterial-type flagellum-dependent cell motility"/>
    <property type="evidence" value="ECO:0007669"/>
    <property type="project" value="TreeGrafter"/>
</dbReference>
<dbReference type="Pfam" id="PF00990">
    <property type="entry name" value="GGDEF"/>
    <property type="match status" value="1"/>
</dbReference>
<proteinExistence type="predicted"/>
<protein>
    <recommendedName>
        <fullName evidence="1">GGDEF domain-containing protein</fullName>
    </recommendedName>
</protein>
<dbReference type="OrthoDB" id="8526884at2"/>
<sequence>MDAKAGDMGNLAFLLVDKTREFVEACYERGDLDAALSCLDPVRATCYGYASELHAFDTDAVARLLGASCAFARRIGSRIVSHECHLAYRNETCTVVLSSLRTRATKGDAEGEPSDDEYERRLTFVYAPVGDDWLIVHMHSSAPHAPDDPFASRRMTARDVGAVDLDAVLSQAKVERERYEIVSELSDDVIYEYDVGRDTLYLFSTRFGKSPDIRRNKLVIEHCLDTIGLDGFVHPDDRVRYAADARKLSQAQPERGDGRDDYVHVYRLRPMFFFGRESEQDVFVHQRVMGRRIYDARGRVVKYVGKIVDVSEEYELLEQSSTDALTRAYNRSYLQGRLREYCASKQPDVSYACLLADVDYFKSVNDKFGHLVGDNLLTAFVDTARTLFRTSDIVARLGGDEFMVFMRDVYDPRVAMERSEALIDAFRTMAADRGFPRDVSLSVGVVVESEPHPFSELYRRADIALYRAKAEGKNRAVPYLEGMAYPEGGALAKPLPPLGD</sequence>
<dbReference type="InterPro" id="IPR043128">
    <property type="entry name" value="Rev_trsase/Diguanyl_cyclase"/>
</dbReference>
<accession>A0A369LWZ1</accession>
<dbReference type="Gene3D" id="3.10.450.50">
    <property type="match status" value="1"/>
</dbReference>
<organism evidence="2 3">
    <name type="scientific">Gordonibacter pamelaeae</name>
    <dbReference type="NCBI Taxonomy" id="471189"/>
    <lineage>
        <taxon>Bacteria</taxon>
        <taxon>Bacillati</taxon>
        <taxon>Actinomycetota</taxon>
        <taxon>Coriobacteriia</taxon>
        <taxon>Eggerthellales</taxon>
        <taxon>Eggerthellaceae</taxon>
        <taxon>Gordonibacter</taxon>
    </lineage>
</organism>
<dbReference type="InterPro" id="IPR000160">
    <property type="entry name" value="GGDEF_dom"/>
</dbReference>
<dbReference type="Gene3D" id="3.30.450.20">
    <property type="entry name" value="PAS domain"/>
    <property type="match status" value="1"/>
</dbReference>
<keyword evidence="3" id="KW-1185">Reference proteome</keyword>
<dbReference type="NCBIfam" id="TIGR00254">
    <property type="entry name" value="GGDEF"/>
    <property type="match status" value="1"/>
</dbReference>
<evidence type="ECO:0000313" key="2">
    <source>
        <dbReference type="EMBL" id="RDB64051.1"/>
    </source>
</evidence>
<evidence type="ECO:0000313" key="3">
    <source>
        <dbReference type="Proteomes" id="UP000254000"/>
    </source>
</evidence>
<evidence type="ECO:0000259" key="1">
    <source>
        <dbReference type="PROSITE" id="PS50887"/>
    </source>
</evidence>
<gene>
    <name evidence="2" type="ORF">C1877_09970</name>
</gene>
<dbReference type="Proteomes" id="UP000254000">
    <property type="component" value="Unassembled WGS sequence"/>
</dbReference>
<comment type="caution">
    <text evidence="2">The sequence shown here is derived from an EMBL/GenBank/DDBJ whole genome shotgun (WGS) entry which is preliminary data.</text>
</comment>
<dbReference type="InterPro" id="IPR029787">
    <property type="entry name" value="Nucleotide_cyclase"/>
</dbReference>
<dbReference type="InterPro" id="IPR032710">
    <property type="entry name" value="NTF2-like_dom_sf"/>
</dbReference>
<dbReference type="PANTHER" id="PTHR45138:SF9">
    <property type="entry name" value="DIGUANYLATE CYCLASE DGCM-RELATED"/>
    <property type="match status" value="1"/>
</dbReference>
<dbReference type="Gene3D" id="3.30.70.270">
    <property type="match status" value="1"/>
</dbReference>
<dbReference type="PROSITE" id="PS50887">
    <property type="entry name" value="GGDEF"/>
    <property type="match status" value="1"/>
</dbReference>
<dbReference type="GO" id="GO:0005886">
    <property type="term" value="C:plasma membrane"/>
    <property type="evidence" value="ECO:0007669"/>
    <property type="project" value="TreeGrafter"/>
</dbReference>
<dbReference type="GO" id="GO:0052621">
    <property type="term" value="F:diguanylate cyclase activity"/>
    <property type="evidence" value="ECO:0007669"/>
    <property type="project" value="TreeGrafter"/>
</dbReference>
<feature type="domain" description="GGDEF" evidence="1">
    <location>
        <begin position="349"/>
        <end position="481"/>
    </location>
</feature>
<dbReference type="PANTHER" id="PTHR45138">
    <property type="entry name" value="REGULATORY COMPONENTS OF SENSORY TRANSDUCTION SYSTEM"/>
    <property type="match status" value="1"/>
</dbReference>
<dbReference type="SUPFAM" id="SSF55073">
    <property type="entry name" value="Nucleotide cyclase"/>
    <property type="match status" value="1"/>
</dbReference>
<dbReference type="CDD" id="cd01949">
    <property type="entry name" value="GGDEF"/>
    <property type="match status" value="1"/>
</dbReference>
<name>A0A369LWZ1_9ACTN</name>
<dbReference type="SUPFAM" id="SSF54427">
    <property type="entry name" value="NTF2-like"/>
    <property type="match status" value="1"/>
</dbReference>
<dbReference type="SMART" id="SM00267">
    <property type="entry name" value="GGDEF"/>
    <property type="match status" value="1"/>
</dbReference>
<dbReference type="GO" id="GO:0043709">
    <property type="term" value="P:cell adhesion involved in single-species biofilm formation"/>
    <property type="evidence" value="ECO:0007669"/>
    <property type="project" value="TreeGrafter"/>
</dbReference>
<reference evidence="2 3" key="1">
    <citation type="journal article" date="2018" name="Elife">
        <title>Discovery and characterization of a prevalent human gut bacterial enzyme sufficient for the inactivation of a family of plant toxins.</title>
        <authorList>
            <person name="Koppel N."/>
            <person name="Bisanz J.E."/>
            <person name="Pandelia M.E."/>
            <person name="Turnbaugh P.J."/>
            <person name="Balskus E.P."/>
        </authorList>
    </citation>
    <scope>NUCLEOTIDE SEQUENCE [LARGE SCALE GENOMIC DNA]</scope>
    <source>
        <strain evidence="2 3">3C</strain>
    </source>
</reference>
<dbReference type="EMBL" id="PPTS01000006">
    <property type="protein sequence ID" value="RDB64051.1"/>
    <property type="molecule type" value="Genomic_DNA"/>
</dbReference>